<dbReference type="OrthoDB" id="300855at2759"/>
<dbReference type="Gene3D" id="2.80.10.50">
    <property type="match status" value="2"/>
</dbReference>
<dbReference type="GO" id="GO:0005262">
    <property type="term" value="F:calcium channel activity"/>
    <property type="evidence" value="ECO:0007669"/>
    <property type="project" value="InterPro"/>
</dbReference>
<feature type="compositionally biased region" description="Polar residues" evidence="10">
    <location>
        <begin position="1148"/>
        <end position="1157"/>
    </location>
</feature>
<dbReference type="Pfam" id="PF08709">
    <property type="entry name" value="Ins145_P3_rec"/>
    <property type="match status" value="1"/>
</dbReference>
<evidence type="ECO:0000256" key="10">
    <source>
        <dbReference type="SAM" id="MobiDB-lite"/>
    </source>
</evidence>
<keyword evidence="3 11" id="KW-0812">Transmembrane</keyword>
<dbReference type="PROSITE" id="PS50919">
    <property type="entry name" value="MIR"/>
    <property type="match status" value="1"/>
</dbReference>
<dbReference type="InterPro" id="IPR027359">
    <property type="entry name" value="Volt_channel_dom_sf"/>
</dbReference>
<dbReference type="SUPFAM" id="SSF81324">
    <property type="entry name" value="Voltage-gated potassium channels"/>
    <property type="match status" value="1"/>
</dbReference>
<dbReference type="Proteomes" id="UP001165122">
    <property type="component" value="Unassembled WGS sequence"/>
</dbReference>
<name>A0A9W7ANS9_9STRA</name>
<evidence type="ECO:0000256" key="3">
    <source>
        <dbReference type="ARBA" id="ARBA00022692"/>
    </source>
</evidence>
<feature type="transmembrane region" description="Helical" evidence="11">
    <location>
        <begin position="1981"/>
        <end position="2003"/>
    </location>
</feature>
<evidence type="ECO:0000313" key="13">
    <source>
        <dbReference type="EMBL" id="GMH76371.1"/>
    </source>
</evidence>
<dbReference type="Pfam" id="PF08454">
    <property type="entry name" value="RIH_assoc"/>
    <property type="match status" value="1"/>
</dbReference>
<evidence type="ECO:0000256" key="6">
    <source>
        <dbReference type="ARBA" id="ARBA00023065"/>
    </source>
</evidence>
<keyword evidence="9" id="KW-0407">Ion channel</keyword>
<dbReference type="Pfam" id="PF00520">
    <property type="entry name" value="Ion_trans"/>
    <property type="match status" value="2"/>
</dbReference>
<dbReference type="InterPro" id="IPR000699">
    <property type="entry name" value="RIH_dom"/>
</dbReference>
<evidence type="ECO:0000256" key="2">
    <source>
        <dbReference type="ARBA" id="ARBA00022448"/>
    </source>
</evidence>
<dbReference type="GO" id="GO:0012505">
    <property type="term" value="C:endomembrane system"/>
    <property type="evidence" value="ECO:0007669"/>
    <property type="project" value="UniProtKB-SubCell"/>
</dbReference>
<organism evidence="13 14">
    <name type="scientific">Triparma laevis f. longispina</name>
    <dbReference type="NCBI Taxonomy" id="1714387"/>
    <lineage>
        <taxon>Eukaryota</taxon>
        <taxon>Sar</taxon>
        <taxon>Stramenopiles</taxon>
        <taxon>Ochrophyta</taxon>
        <taxon>Bolidophyceae</taxon>
        <taxon>Parmales</taxon>
        <taxon>Triparmaceae</taxon>
        <taxon>Triparma</taxon>
    </lineage>
</organism>
<dbReference type="InterPro" id="IPR015925">
    <property type="entry name" value="Ryanodine_IP3_receptor"/>
</dbReference>
<dbReference type="InterPro" id="IPR014821">
    <property type="entry name" value="Ins145_P3_rcpt"/>
</dbReference>
<comment type="caution">
    <text evidence="13">The sequence shown here is derived from an EMBL/GenBank/DDBJ whole genome shotgun (WGS) entry which is preliminary data.</text>
</comment>
<feature type="region of interest" description="Disordered" evidence="10">
    <location>
        <begin position="1122"/>
        <end position="1158"/>
    </location>
</feature>
<dbReference type="InterPro" id="IPR035910">
    <property type="entry name" value="RyR/IP3R_RIH_dom_sf"/>
</dbReference>
<keyword evidence="8" id="KW-1071">Ligand-gated ion channel</keyword>
<keyword evidence="2" id="KW-0813">Transport</keyword>
<evidence type="ECO:0000256" key="1">
    <source>
        <dbReference type="ARBA" id="ARBA00004127"/>
    </source>
</evidence>
<reference evidence="14" key="1">
    <citation type="journal article" date="2023" name="Commun. Biol.">
        <title>Genome analysis of Parmales, the sister group of diatoms, reveals the evolutionary specialization of diatoms from phago-mixotrophs to photoautotrophs.</title>
        <authorList>
            <person name="Ban H."/>
            <person name="Sato S."/>
            <person name="Yoshikawa S."/>
            <person name="Yamada K."/>
            <person name="Nakamura Y."/>
            <person name="Ichinomiya M."/>
            <person name="Sato N."/>
            <person name="Blanc-Mathieu R."/>
            <person name="Endo H."/>
            <person name="Kuwata A."/>
            <person name="Ogata H."/>
        </authorList>
    </citation>
    <scope>NUCLEOTIDE SEQUENCE [LARGE SCALE GENOMIC DNA]</scope>
    <source>
        <strain evidence="14">NIES 3700</strain>
    </source>
</reference>
<feature type="transmembrane region" description="Helical" evidence="11">
    <location>
        <begin position="2774"/>
        <end position="2799"/>
    </location>
</feature>
<dbReference type="InterPro" id="IPR036300">
    <property type="entry name" value="MIR_dom_sf"/>
</dbReference>
<evidence type="ECO:0000313" key="14">
    <source>
        <dbReference type="Proteomes" id="UP001165122"/>
    </source>
</evidence>
<dbReference type="InterPro" id="IPR013662">
    <property type="entry name" value="RIH_assoc-dom"/>
</dbReference>
<comment type="subcellular location">
    <subcellularLocation>
        <location evidence="1">Endomembrane system</location>
        <topology evidence="1">Multi-pass membrane protein</topology>
    </subcellularLocation>
</comment>
<feature type="transmembrane region" description="Helical" evidence="11">
    <location>
        <begin position="2724"/>
        <end position="2753"/>
    </location>
</feature>
<feature type="region of interest" description="Disordered" evidence="10">
    <location>
        <begin position="113"/>
        <end position="137"/>
    </location>
</feature>
<feature type="transmembrane region" description="Helical" evidence="11">
    <location>
        <begin position="2981"/>
        <end position="3004"/>
    </location>
</feature>
<dbReference type="PANTHER" id="PTHR13715">
    <property type="entry name" value="RYANODINE RECEPTOR AND IP3 RECEPTOR"/>
    <property type="match status" value="1"/>
</dbReference>
<dbReference type="PANTHER" id="PTHR13715:SF99">
    <property type="entry name" value="INOSITOL 1,4,5-TRISPHOSPHATE RECEPTOR-LIKE PROTEIN A"/>
    <property type="match status" value="1"/>
</dbReference>
<evidence type="ECO:0000256" key="7">
    <source>
        <dbReference type="ARBA" id="ARBA00023136"/>
    </source>
</evidence>
<sequence>MSSWTGIGKKKSSRTSDLGSFADDDEEAGQGVDGDEKTGELENIKFGDSVYFQMSNPTPGFVHIDKCFGRVGFQTFQSDVDNGGELSNFDECLFVVTPMLSYDAVVMSNTQRRRASSAGIGGQRGRTRTSSQVSGADAEVEQAMLKARLKQEEDQNKKLLANCEDPVEDGSSELRYGQIIQLRHVSTGKFLSGNSITAQVEKSCLRLSLSDGNDNCHFKIMPRFKVRHEGGSAYFTDLLILQSVALDGYSVHVSNKPYDNEEPKPLVRELSLSNDVSSLKIMKFNKSSLKKQNELYHTNVDFFRLYHPESQSFVSASCDKSKNNKAQPGSALGLNNFSQYKKSPDNKATLPNHRPYMRKIVDAANFMSEKNLSAKSIFAFETSTRRASMAITWETPDVRIRHIPTGMYIYVNPTPVERPVDASGNTSSLYWTGLTNDPNLFKRTQFTLKATDNQEANIPKMQMALRLVHEISRNGEKVTLHMTSSRKHKDLLAQKTELESKSFDLCFSEEKGDNDALTLQPMEPNDPFCSRLLSILSTINTLKSFRRRMESPGEGNQVIIRRTDITRTSKAIADIIYMSDLYYDSEELDKKKAMRTYKPMSALKFANPSNPQFQNISRSVKLMDALFEVASSPSAANQAIKNNGGSTTFSLEEDQATGKFKDKAFNQISGVIKLAWHALSMLFQGNRACEQYFADQPGWINPGIMDQIADPVGAAIAFNKLITENKRLLETKVNIDIINKFIELIIKRGPQERLLRFFSAICVCVDVNVLKNQETCLNQLLVNEQNRKKILLDIAQSDEGQVQYQDLSSDKKDIPDQYLGKDEVSRAGGYMSVRVSWDNVDKLADLKFGAAGSHSCTIEKFCHILTLNEAQVRAPQAKKHLQAAKYLVAQIELFEAMCYGRSYNNIFKLQEMFPYTMVIGLLSNTELPDCVRNVFTKLMHRLWVDRYPHAPNCGRPQLPDLAWVATDLKKVGIEEPGAFPCFDLGDYHPLRDSPDDFLKMSTHTKFFLLRDFVNSYMGAMGGSQGIGNKDKNELTTSILMMVSDLMSFGFFATKGKVKEFCGPLINLLDGRGDKMFVDDPMRDERVDSVISEMSHGEIESSFQNDNPMFVPFELDGIDEEKGENEGEFKTGSESLSGKLLGGSGKSLASTQNHSGTHQKQRLAEFVEEHRERMLIGEQRWDKDNQDAVRVMNCKVSMFKILGNVANMRANYRLQRFLYLFNEVCQKGKVLLDSEGQIKDKYFEAFEELFTSADGAAMDMAKMSGDQPLDTYCLDLMMYGKDELYQSSLSFMRRRFGQRKALLSFLPRVTLLQSHRIPVFTDFKMLDQELQQLRYYIRSYEVWGVRSSVRGLNQDTYLRACKTLDNLYDFVYAESNTNHSPCTAEERDSDIKKFLAASNRGIQNKKGVPVPQRPDVSSNADLLRCAKLAPSTIRAKQQLVPNKLHQAILRNMGMAREVLFHGLAIDYEIMGKMVVMNSMANVSNIEEDTRESENRLFNICLKTVNVLAAFVDGDPENQAILFGKLPLLQSKMSRGFNIWDVVISVFENNVDLSERCPQELFVKFASLLETSNYSCRHLDFFLNLVQPNKSVGSSVILRNQNLAIKAITDDQFSKTLLLESPVGSPKKSVEETQNEELFHFKSLEFLALCAKGRNSYAGAKAQVLVDLPRVSNYLTNNANKKKTEVCKTLLEFTKDVYVETPLRDSLLAESRDMWSILVIASKLATSTWKETQRTLTEGAMSEVFVRESTNSNVTSNSPLLLFACLDLLRSFFKTTFTKDSMSKRIENDVKLIENAVEFLANINFKPSDRDQSKDTFGISNQEIVDRVKYLADDILGILQAEGAEVVEEIVEPVMPMIRRREKQEESADAAGTNFGEGTMKKMMTEDFPQYLKICMSGLKNSDRAIEAMSKKEQQYLSTLEAVEKLTDPKDLEYLQAASGISSYKGEHFEGIGASSAKSEEEEEEQTTLTKMKAEYLRYCQSIYTVLMGGSMLGVILTLTFVAAFATVFQMVTNKDVAILATSEYVISWFFIVELALRIGTYVTLYQEFDNFLMDPLNLIDILVVGFDVALMLIGDGAEGDVGGLIKGLRGARGFRLLRLLRALKAMRGVQAPKKLSHEDAKKDARSVKISFSDLCKRQLEFIRDTMKSDSTLKAAALIEAFSVISLHLEKYERRTDLDNPGCGPSPFDVLDKSTEEIEEAREEEYIAEQRMVKELGTAEVVCMTLCASDSDDVVEAAFRCGENMLNRGFIEGQEKFLEYFVEKDPDSLFFFAIRDRINACRDAYTDYMSAKEMNEQSAEKSKEPCMKIVQMFNFLSQLCEGHNKKAQNMLREQPHALKTCNLFAESLDLAILLGKNMSEVRSMNDFEGKLLEATMAFLVEVLQGPCEGNQDFVARNPKILGVCKNILSCPFKRIRDGSLRWRLAHNATAFLCALLESRGSNLEVHTLLINSLPYELVMAKLTEVAQMETKLAHVNSGWIPKDVEDMSREEKRNNKLGMRGDTYYSKMDGLNWASEHVHSEWKEKELVAKSEREEAHKWRQELMDDFRESLDGSRRSLFTIINSLKEINTRDRNPFKEEQDNLKGKATHNHTDRTLQDNTNVRTVEIFWNNNVQQLQFTLPDEWTSFSEASKVHYISGVDLSNAESRCKSMIEMHMEVYDEMVDQHRLSQSWVYRLMAENYMNLKKLTYTVVVALNFNIMISPFESLAEINIYEDMASNTLTQSEIITVVLGLCALTGYGLCLLYLSISFGPLAFKRSVARRRELKKENDRKKENKISTTNLPVILSWIAILIFYALMAYIHQVNNHGLATDTYVEFGALIAYVSAPWVLRNYLVIPSSKVLSFYCAVYDTLTYGPVFTHLLLMISILIGMDKSYWFTFTLLDCLNMSDLLAATIKSVTKPISQLAQTAGLFVIVICCYTAVAFYIFGNKDFVDGDDDDAEQACATLIECFIFSLYIGIREGDMDAVLADADSSDPTQWRNRLIYDLTFFIILGVLLFDVVTGIILDTFGELREEVNDRKDKMENETYISGITRENIEELEGNAVDFSSVNNVDQNKWNYMFFLIYLSRKDPADMTGGESFVKGLVDEEDTSWLPQKTCWAMQLSGLSSENEVSAEGMIEEQGEKLCEVGGTLDNLVQKSEAAEQWMEGQRGKIDKLESYIEKIVEKLGA</sequence>
<accession>A0A9W7ANS9</accession>
<feature type="region of interest" description="Disordered" evidence="10">
    <location>
        <begin position="1"/>
        <end position="39"/>
    </location>
</feature>
<dbReference type="SUPFAM" id="SSF100909">
    <property type="entry name" value="IP3 receptor type 1 binding core, domain 2"/>
    <property type="match status" value="1"/>
</dbReference>
<keyword evidence="5 11" id="KW-1133">Transmembrane helix</keyword>
<evidence type="ECO:0000256" key="5">
    <source>
        <dbReference type="ARBA" id="ARBA00022989"/>
    </source>
</evidence>
<dbReference type="GO" id="GO:0016020">
    <property type="term" value="C:membrane"/>
    <property type="evidence" value="ECO:0007669"/>
    <property type="project" value="InterPro"/>
</dbReference>
<protein>
    <recommendedName>
        <fullName evidence="12">MIR domain-containing protein</fullName>
    </recommendedName>
</protein>
<dbReference type="InterPro" id="IPR005821">
    <property type="entry name" value="Ion_trans_dom"/>
</dbReference>
<dbReference type="SUPFAM" id="SSF82109">
    <property type="entry name" value="MIR domain"/>
    <property type="match status" value="1"/>
</dbReference>
<evidence type="ECO:0000259" key="12">
    <source>
        <dbReference type="PROSITE" id="PS50919"/>
    </source>
</evidence>
<keyword evidence="4" id="KW-0677">Repeat</keyword>
<evidence type="ECO:0000256" key="8">
    <source>
        <dbReference type="ARBA" id="ARBA00023286"/>
    </source>
</evidence>
<feature type="transmembrane region" description="Helical" evidence="11">
    <location>
        <begin position="2015"/>
        <end position="2035"/>
    </location>
</feature>
<keyword evidence="6" id="KW-0406">Ion transport</keyword>
<keyword evidence="14" id="KW-1185">Reference proteome</keyword>
<proteinExistence type="predicted"/>
<gene>
    <name evidence="13" type="ORF">TrLO_g505</name>
</gene>
<evidence type="ECO:0000256" key="11">
    <source>
        <dbReference type="SAM" id="Phobius"/>
    </source>
</evidence>
<feature type="transmembrane region" description="Helical" evidence="11">
    <location>
        <begin position="2840"/>
        <end position="2867"/>
    </location>
</feature>
<evidence type="ECO:0000256" key="4">
    <source>
        <dbReference type="ARBA" id="ARBA00022737"/>
    </source>
</evidence>
<dbReference type="Gene3D" id="1.10.287.70">
    <property type="match status" value="1"/>
</dbReference>
<dbReference type="Gene3D" id="1.20.120.350">
    <property type="entry name" value="Voltage-gated potassium channels. Chain C"/>
    <property type="match status" value="1"/>
</dbReference>
<feature type="domain" description="MIR" evidence="12">
    <location>
        <begin position="171"/>
        <end position="223"/>
    </location>
</feature>
<dbReference type="InterPro" id="IPR016093">
    <property type="entry name" value="MIR_motif"/>
</dbReference>
<feature type="transmembrane region" description="Helical" evidence="11">
    <location>
        <begin position="2903"/>
        <end position="2925"/>
    </location>
</feature>
<keyword evidence="7 11" id="KW-0472">Membrane</keyword>
<dbReference type="Pfam" id="PF01365">
    <property type="entry name" value="RYDR_ITPR"/>
    <property type="match status" value="2"/>
</dbReference>
<evidence type="ECO:0000256" key="9">
    <source>
        <dbReference type="ARBA" id="ARBA00023303"/>
    </source>
</evidence>
<feature type="transmembrane region" description="Helical" evidence="11">
    <location>
        <begin position="2811"/>
        <end position="2828"/>
    </location>
</feature>
<dbReference type="EMBL" id="BRXW01000758">
    <property type="protein sequence ID" value="GMH76371.1"/>
    <property type="molecule type" value="Genomic_DNA"/>
</dbReference>